<evidence type="ECO:0000313" key="4">
    <source>
        <dbReference type="Proteomes" id="UP000594042"/>
    </source>
</evidence>
<dbReference type="EMBL" id="AP023322">
    <property type="protein sequence ID" value="BCI64173.1"/>
    <property type="molecule type" value="Genomic_DNA"/>
</dbReference>
<dbReference type="Pfam" id="PF01757">
    <property type="entry name" value="Acyl_transf_3"/>
    <property type="match status" value="1"/>
</dbReference>
<organism evidence="3 4">
    <name type="scientific">Coprobacter secundus subsp. similis</name>
    <dbReference type="NCBI Taxonomy" id="2751153"/>
    <lineage>
        <taxon>Bacteria</taxon>
        <taxon>Pseudomonadati</taxon>
        <taxon>Bacteroidota</taxon>
        <taxon>Bacteroidia</taxon>
        <taxon>Bacteroidales</taxon>
        <taxon>Barnesiellaceae</taxon>
        <taxon>Coprobacter</taxon>
    </lineage>
</organism>
<proteinExistence type="predicted"/>
<dbReference type="PANTHER" id="PTHR37312">
    <property type="entry name" value="MEMBRANE-BOUND ACYLTRANSFERASE YKRP-RELATED"/>
    <property type="match status" value="1"/>
</dbReference>
<keyword evidence="1" id="KW-0812">Transmembrane</keyword>
<feature type="transmembrane region" description="Helical" evidence="1">
    <location>
        <begin position="209"/>
        <end position="228"/>
    </location>
</feature>
<keyword evidence="4" id="KW-1185">Reference proteome</keyword>
<dbReference type="InterPro" id="IPR052734">
    <property type="entry name" value="Nod_factor_acetyltransferase"/>
</dbReference>
<evidence type="ECO:0000259" key="2">
    <source>
        <dbReference type="Pfam" id="PF01757"/>
    </source>
</evidence>
<dbReference type="AlphaFoldDB" id="A0A7G1HYR6"/>
<feature type="transmembrane region" description="Helical" evidence="1">
    <location>
        <begin position="272"/>
        <end position="295"/>
    </location>
</feature>
<dbReference type="Proteomes" id="UP000594042">
    <property type="component" value="Chromosome"/>
</dbReference>
<dbReference type="PANTHER" id="PTHR37312:SF1">
    <property type="entry name" value="MEMBRANE-BOUND ACYLTRANSFERASE YKRP-RELATED"/>
    <property type="match status" value="1"/>
</dbReference>
<feature type="transmembrane region" description="Helical" evidence="1">
    <location>
        <begin position="301"/>
        <end position="321"/>
    </location>
</feature>
<sequence>MTDIHKKQRIEYIDIAKGICIILVVYAHIDTTILDYKIGIFFDSFRMPLYFFLSGLFFKQYSGIFEFTIKKINNLIVPLFFFFIFSYLFDFIWAVINTLQGNNMLNNFKWQFWDPIRFGGGGSHNPPLWFLTCLFEINIIYYILHKFLNFTLLNISIIIISVIGWYLATNGIVLPYKGTSTLVSLPFFHIGYLIRKSGFLTENKHRDKYLFASIIPISVFVYYVAQPVNIAGLHLPDHYWIFYSAGIGGTLSILFLSKWIKHLPGIAYFGRYSLITFGTHWSIFTTAGALLYPLISESFTSYLLILLIVLACEMVLIPISIKYFPRFTAQQELIPSNLLNKEKIKKQ</sequence>
<reference evidence="4" key="1">
    <citation type="submission" date="2020-07" db="EMBL/GenBank/DDBJ databases">
        <title>Complete genome sequencing of Coprobacter sp. strain 2CBH44.</title>
        <authorList>
            <person name="Sakamoto M."/>
            <person name="Murakami T."/>
            <person name="Mori H."/>
        </authorList>
    </citation>
    <scope>NUCLEOTIDE SEQUENCE [LARGE SCALE GENOMIC DNA]</scope>
    <source>
        <strain evidence="4">2CBH44</strain>
    </source>
</reference>
<feature type="transmembrane region" description="Helical" evidence="1">
    <location>
        <begin position="174"/>
        <end position="194"/>
    </location>
</feature>
<protein>
    <submittedName>
        <fullName evidence="3">O-acetyltransferase</fullName>
    </submittedName>
</protein>
<keyword evidence="1" id="KW-1133">Transmembrane helix</keyword>
<dbReference type="RefSeq" id="WP_021930305.1">
    <property type="nucleotide sequence ID" value="NZ_AP023322.1"/>
</dbReference>
<feature type="domain" description="Acyltransferase 3" evidence="2">
    <location>
        <begin position="11"/>
        <end position="316"/>
    </location>
</feature>
<feature type="transmembrane region" description="Helical" evidence="1">
    <location>
        <begin position="127"/>
        <end position="144"/>
    </location>
</feature>
<keyword evidence="1" id="KW-0472">Membrane</keyword>
<keyword evidence="3" id="KW-0808">Transferase</keyword>
<evidence type="ECO:0000256" key="1">
    <source>
        <dbReference type="SAM" id="Phobius"/>
    </source>
</evidence>
<accession>A0A7G1HYR6</accession>
<feature type="transmembrane region" description="Helical" evidence="1">
    <location>
        <begin position="151"/>
        <end position="168"/>
    </location>
</feature>
<feature type="transmembrane region" description="Helical" evidence="1">
    <location>
        <begin position="76"/>
        <end position="96"/>
    </location>
</feature>
<evidence type="ECO:0000313" key="3">
    <source>
        <dbReference type="EMBL" id="BCI64173.1"/>
    </source>
</evidence>
<dbReference type="InterPro" id="IPR002656">
    <property type="entry name" value="Acyl_transf_3_dom"/>
</dbReference>
<dbReference type="GO" id="GO:0016747">
    <property type="term" value="F:acyltransferase activity, transferring groups other than amino-acyl groups"/>
    <property type="evidence" value="ECO:0007669"/>
    <property type="project" value="InterPro"/>
</dbReference>
<name>A0A7G1HYR6_9BACT</name>
<dbReference type="KEGG" id="copr:Cop2CBH44_25260"/>
<feature type="transmembrane region" description="Helical" evidence="1">
    <location>
        <begin position="49"/>
        <end position="69"/>
    </location>
</feature>
<feature type="transmembrane region" description="Helical" evidence="1">
    <location>
        <begin position="240"/>
        <end position="260"/>
    </location>
</feature>
<feature type="transmembrane region" description="Helical" evidence="1">
    <location>
        <begin position="12"/>
        <end position="29"/>
    </location>
</feature>
<gene>
    <name evidence="3" type="ORF">Cop2CBH44_25260</name>
</gene>